<name>A0A937CT35_9BURK</name>
<dbReference type="AlphaFoldDB" id="A0A937CT35"/>
<sequence length="214" mass="22190">MNPALAEAWRRALEDLPLVAILRGIAPAEVDAVGDALWNANWRLFEVPLNSPQPLESIARLARRFPGAVVGAGTVRTEDEVRQVHAAGGRLVVSPHFDPQVVRAATWSGMVCLPGVMTPTEAFAALAAGATGLKLFPAEMIPPATVKALRAVLPQAVPLLPVGGIAPATMAGYLAAGANGFGIGSTLYRPGTDAGEVARVARAFADAWAGTMRA</sequence>
<evidence type="ECO:0000256" key="5">
    <source>
        <dbReference type="ARBA" id="ARBA00023277"/>
    </source>
</evidence>
<keyword evidence="4 6" id="KW-0456">Lyase</keyword>
<dbReference type="Pfam" id="PF01081">
    <property type="entry name" value="Aldolase"/>
    <property type="match status" value="1"/>
</dbReference>
<comment type="pathway">
    <text evidence="1">Carbohydrate acid metabolism.</text>
</comment>
<dbReference type="Gene3D" id="3.20.20.70">
    <property type="entry name" value="Aldolase class I"/>
    <property type="match status" value="1"/>
</dbReference>
<dbReference type="SUPFAM" id="SSF51569">
    <property type="entry name" value="Aldolase"/>
    <property type="match status" value="1"/>
</dbReference>
<evidence type="ECO:0000256" key="2">
    <source>
        <dbReference type="ARBA" id="ARBA00006906"/>
    </source>
</evidence>
<dbReference type="NCBIfam" id="NF006600">
    <property type="entry name" value="PRK09140.1"/>
    <property type="match status" value="1"/>
</dbReference>
<accession>A0A937CT35</accession>
<reference evidence="6 7" key="1">
    <citation type="journal article" date="2017" name="Int. J. Syst. Evol. Microbiol.">
        <title>Ramlibacter monticola sp. nov., isolated from forest soil.</title>
        <authorList>
            <person name="Chaudhary D.K."/>
            <person name="Kim J."/>
        </authorList>
    </citation>
    <scope>NUCLEOTIDE SEQUENCE [LARGE SCALE GENOMIC DNA]</scope>
    <source>
        <strain evidence="6 7">KACC 19175</strain>
    </source>
</reference>
<dbReference type="GO" id="GO:0008674">
    <property type="term" value="F:2-dehydro-3-deoxy-6-phosphogalactonate aldolase activity"/>
    <property type="evidence" value="ECO:0007669"/>
    <property type="project" value="UniProtKB-EC"/>
</dbReference>
<dbReference type="InterPro" id="IPR000887">
    <property type="entry name" value="Aldlse_KDPG_KHG"/>
</dbReference>
<dbReference type="PANTHER" id="PTHR30246:SF1">
    <property type="entry name" value="2-DEHYDRO-3-DEOXY-6-PHOSPHOGALACTONATE ALDOLASE-RELATED"/>
    <property type="match status" value="1"/>
</dbReference>
<dbReference type="EC" id="4.1.2.21" evidence="6"/>
<evidence type="ECO:0000256" key="1">
    <source>
        <dbReference type="ARBA" id="ARBA00004761"/>
    </source>
</evidence>
<dbReference type="PANTHER" id="PTHR30246">
    <property type="entry name" value="2-KETO-3-DEOXY-6-PHOSPHOGLUCONATE ALDOLASE"/>
    <property type="match status" value="1"/>
</dbReference>
<evidence type="ECO:0000256" key="3">
    <source>
        <dbReference type="ARBA" id="ARBA00011233"/>
    </source>
</evidence>
<evidence type="ECO:0000313" key="7">
    <source>
        <dbReference type="Proteomes" id="UP000599109"/>
    </source>
</evidence>
<comment type="subunit">
    <text evidence="3">Homotrimer.</text>
</comment>
<protein>
    <submittedName>
        <fullName evidence="6">2-dehydro-3-deoxy-6-phosphogalactonate aldolase</fullName>
        <ecNumber evidence="6">4.1.2.21</ecNumber>
    </submittedName>
</protein>
<dbReference type="EMBL" id="JAEQNE010000001">
    <property type="protein sequence ID" value="MBL0390677.1"/>
    <property type="molecule type" value="Genomic_DNA"/>
</dbReference>
<proteinExistence type="inferred from homology"/>
<gene>
    <name evidence="6" type="ORF">JJ685_05915</name>
</gene>
<evidence type="ECO:0000313" key="6">
    <source>
        <dbReference type="EMBL" id="MBL0390677.1"/>
    </source>
</evidence>
<keyword evidence="7" id="KW-1185">Reference proteome</keyword>
<keyword evidence="5" id="KW-0119">Carbohydrate metabolism</keyword>
<organism evidence="6 7">
    <name type="scientific">Ramlibacter monticola</name>
    <dbReference type="NCBI Taxonomy" id="1926872"/>
    <lineage>
        <taxon>Bacteria</taxon>
        <taxon>Pseudomonadati</taxon>
        <taxon>Pseudomonadota</taxon>
        <taxon>Betaproteobacteria</taxon>
        <taxon>Burkholderiales</taxon>
        <taxon>Comamonadaceae</taxon>
        <taxon>Ramlibacter</taxon>
    </lineage>
</organism>
<comment type="similarity">
    <text evidence="2">Belongs to the KHG/KDPG aldolase family.</text>
</comment>
<comment type="caution">
    <text evidence="6">The sequence shown here is derived from an EMBL/GenBank/DDBJ whole genome shotgun (WGS) entry which is preliminary data.</text>
</comment>
<evidence type="ECO:0000256" key="4">
    <source>
        <dbReference type="ARBA" id="ARBA00023239"/>
    </source>
</evidence>
<dbReference type="InterPro" id="IPR013785">
    <property type="entry name" value="Aldolase_TIM"/>
</dbReference>
<dbReference type="CDD" id="cd00452">
    <property type="entry name" value="KDPG_aldolase"/>
    <property type="match status" value="1"/>
</dbReference>
<dbReference type="Proteomes" id="UP000599109">
    <property type="component" value="Unassembled WGS sequence"/>
</dbReference>
<dbReference type="RefSeq" id="WP_201673265.1">
    <property type="nucleotide sequence ID" value="NZ_JAEQNE010000001.1"/>
</dbReference>